<evidence type="ECO:0000313" key="1">
    <source>
        <dbReference type="EMBL" id="KAB3523162.1"/>
    </source>
</evidence>
<comment type="caution">
    <text evidence="1">The sequence shown here is derived from an EMBL/GenBank/DDBJ whole genome shotgun (WGS) entry which is preliminary data.</text>
</comment>
<accession>A0ABQ6VFH3</accession>
<protein>
    <submittedName>
        <fullName evidence="1">Uncharacterized protein</fullName>
    </submittedName>
</protein>
<gene>
    <name evidence="1" type="ORF">F8377_03175</name>
</gene>
<proteinExistence type="predicted"/>
<keyword evidence="2" id="KW-1185">Reference proteome</keyword>
<name>A0ABQ6VFH3_9CORY</name>
<sequence>MFIDENCCCVAIYPDVVKPDGIWGVAEKELKAFRAACNEKDPNILDDLKDWIRQWEENFYTEYLEKYHQVWETGFDVLEWIAEGDRISDIIESETGYRVARVYRKYEDCVQVDDALNGRWRPRYRY</sequence>
<dbReference type="Proteomes" id="UP000436181">
    <property type="component" value="Unassembled WGS sequence"/>
</dbReference>
<organism evidence="1 2">
    <name type="scientific">Corynebacterium zhongnanshanii</name>
    <dbReference type="NCBI Taxonomy" id="2768834"/>
    <lineage>
        <taxon>Bacteria</taxon>
        <taxon>Bacillati</taxon>
        <taxon>Actinomycetota</taxon>
        <taxon>Actinomycetes</taxon>
        <taxon>Mycobacteriales</taxon>
        <taxon>Corynebacteriaceae</taxon>
        <taxon>Corynebacterium</taxon>
    </lineage>
</organism>
<reference evidence="1 2" key="1">
    <citation type="submission" date="2019-10" db="EMBL/GenBank/DDBJ databases">
        <title>Corynebacterium sp novel species isolated from the respiratory tract of Marmot.</title>
        <authorList>
            <person name="Zhang G."/>
        </authorList>
    </citation>
    <scope>NUCLEOTIDE SEQUENCE [LARGE SCALE GENOMIC DNA]</scope>
    <source>
        <strain evidence="1 2">336</strain>
    </source>
</reference>
<evidence type="ECO:0000313" key="2">
    <source>
        <dbReference type="Proteomes" id="UP000436181"/>
    </source>
</evidence>
<dbReference type="RefSeq" id="WP_151843940.1">
    <property type="nucleotide sequence ID" value="NZ_WBZJ01000001.1"/>
</dbReference>
<dbReference type="EMBL" id="WBZJ01000001">
    <property type="protein sequence ID" value="KAB3523162.1"/>
    <property type="molecule type" value="Genomic_DNA"/>
</dbReference>